<proteinExistence type="inferred from homology"/>
<evidence type="ECO:0000256" key="7">
    <source>
        <dbReference type="ARBA" id="ARBA00023180"/>
    </source>
</evidence>
<evidence type="ECO:0000256" key="4">
    <source>
        <dbReference type="ARBA" id="ARBA00022692"/>
    </source>
</evidence>
<evidence type="ECO:0000256" key="6">
    <source>
        <dbReference type="ARBA" id="ARBA00023136"/>
    </source>
</evidence>
<protein>
    <recommendedName>
        <fullName evidence="11">Scavenger receptor class B member 1</fullName>
    </recommendedName>
</protein>
<dbReference type="EMBL" id="KZ308667">
    <property type="protein sequence ID" value="KAG8232897.1"/>
    <property type="molecule type" value="Genomic_DNA"/>
</dbReference>
<accession>A0A8K0P4K8</accession>
<feature type="transmembrane region" description="Helical" evidence="8">
    <location>
        <begin position="419"/>
        <end position="440"/>
    </location>
</feature>
<evidence type="ECO:0000313" key="9">
    <source>
        <dbReference type="EMBL" id="KAG8232897.1"/>
    </source>
</evidence>
<name>A0A8K0P4K8_LADFU</name>
<dbReference type="GO" id="GO:0005044">
    <property type="term" value="F:scavenger receptor activity"/>
    <property type="evidence" value="ECO:0007669"/>
    <property type="project" value="TreeGrafter"/>
</dbReference>
<dbReference type="Proteomes" id="UP000792457">
    <property type="component" value="Unassembled WGS sequence"/>
</dbReference>
<gene>
    <name evidence="9" type="ORF">J437_LFUL012810</name>
</gene>
<keyword evidence="6 8" id="KW-0472">Membrane</keyword>
<evidence type="ECO:0008006" key="11">
    <source>
        <dbReference type="Google" id="ProtNLM"/>
    </source>
</evidence>
<organism evidence="9 10">
    <name type="scientific">Ladona fulva</name>
    <name type="common">Scarce chaser dragonfly</name>
    <name type="synonym">Libellula fulva</name>
    <dbReference type="NCBI Taxonomy" id="123851"/>
    <lineage>
        <taxon>Eukaryota</taxon>
        <taxon>Metazoa</taxon>
        <taxon>Ecdysozoa</taxon>
        <taxon>Arthropoda</taxon>
        <taxon>Hexapoda</taxon>
        <taxon>Insecta</taxon>
        <taxon>Pterygota</taxon>
        <taxon>Palaeoptera</taxon>
        <taxon>Odonata</taxon>
        <taxon>Epiprocta</taxon>
        <taxon>Anisoptera</taxon>
        <taxon>Libelluloidea</taxon>
        <taxon>Libellulidae</taxon>
        <taxon>Ladona</taxon>
    </lineage>
</organism>
<dbReference type="Pfam" id="PF01130">
    <property type="entry name" value="CD36"/>
    <property type="match status" value="1"/>
</dbReference>
<dbReference type="AlphaFoldDB" id="A0A8K0P4K8"/>
<dbReference type="GO" id="GO:0005886">
    <property type="term" value="C:plasma membrane"/>
    <property type="evidence" value="ECO:0007669"/>
    <property type="project" value="UniProtKB-SubCell"/>
</dbReference>
<keyword evidence="5 8" id="KW-1133">Transmembrane helix</keyword>
<evidence type="ECO:0000256" key="3">
    <source>
        <dbReference type="ARBA" id="ARBA00022475"/>
    </source>
</evidence>
<reference evidence="9" key="1">
    <citation type="submission" date="2013-04" db="EMBL/GenBank/DDBJ databases">
        <authorList>
            <person name="Qu J."/>
            <person name="Murali S.C."/>
            <person name="Bandaranaike D."/>
            <person name="Bellair M."/>
            <person name="Blankenburg K."/>
            <person name="Chao H."/>
            <person name="Dinh H."/>
            <person name="Doddapaneni H."/>
            <person name="Downs B."/>
            <person name="Dugan-Rocha S."/>
            <person name="Elkadiri S."/>
            <person name="Gnanaolivu R.D."/>
            <person name="Hernandez B."/>
            <person name="Javaid M."/>
            <person name="Jayaseelan J.C."/>
            <person name="Lee S."/>
            <person name="Li M."/>
            <person name="Ming W."/>
            <person name="Munidasa M."/>
            <person name="Muniz J."/>
            <person name="Nguyen L."/>
            <person name="Ongeri F."/>
            <person name="Osuji N."/>
            <person name="Pu L.-L."/>
            <person name="Puazo M."/>
            <person name="Qu C."/>
            <person name="Quiroz J."/>
            <person name="Raj R."/>
            <person name="Weissenberger G."/>
            <person name="Xin Y."/>
            <person name="Zou X."/>
            <person name="Han Y."/>
            <person name="Richards S."/>
            <person name="Worley K."/>
            <person name="Muzny D."/>
            <person name="Gibbs R."/>
        </authorList>
    </citation>
    <scope>NUCLEOTIDE SEQUENCE</scope>
    <source>
        <strain evidence="9">Sampled in the wild</strain>
    </source>
</reference>
<evidence type="ECO:0000256" key="8">
    <source>
        <dbReference type="SAM" id="Phobius"/>
    </source>
</evidence>
<evidence type="ECO:0000256" key="2">
    <source>
        <dbReference type="ARBA" id="ARBA00010532"/>
    </source>
</evidence>
<reference evidence="9" key="2">
    <citation type="submission" date="2017-10" db="EMBL/GenBank/DDBJ databases">
        <title>Ladona fulva Genome sequencing and assembly.</title>
        <authorList>
            <person name="Murali S."/>
            <person name="Richards S."/>
            <person name="Bandaranaike D."/>
            <person name="Bellair M."/>
            <person name="Blankenburg K."/>
            <person name="Chao H."/>
            <person name="Dinh H."/>
            <person name="Doddapaneni H."/>
            <person name="Dugan-Rocha S."/>
            <person name="Elkadiri S."/>
            <person name="Gnanaolivu R."/>
            <person name="Hernandez B."/>
            <person name="Skinner E."/>
            <person name="Javaid M."/>
            <person name="Lee S."/>
            <person name="Li M."/>
            <person name="Ming W."/>
            <person name="Munidasa M."/>
            <person name="Muniz J."/>
            <person name="Nguyen L."/>
            <person name="Hughes D."/>
            <person name="Osuji N."/>
            <person name="Pu L.-L."/>
            <person name="Puazo M."/>
            <person name="Qu C."/>
            <person name="Quiroz J."/>
            <person name="Raj R."/>
            <person name="Weissenberger G."/>
            <person name="Xin Y."/>
            <person name="Zou X."/>
            <person name="Han Y."/>
            <person name="Worley K."/>
            <person name="Muzny D."/>
            <person name="Gibbs R."/>
        </authorList>
    </citation>
    <scope>NUCLEOTIDE SEQUENCE</scope>
    <source>
        <strain evidence="9">Sampled in the wild</strain>
    </source>
</reference>
<evidence type="ECO:0000256" key="5">
    <source>
        <dbReference type="ARBA" id="ARBA00022989"/>
    </source>
</evidence>
<dbReference type="GO" id="GO:0005737">
    <property type="term" value="C:cytoplasm"/>
    <property type="evidence" value="ECO:0007669"/>
    <property type="project" value="TreeGrafter"/>
</dbReference>
<dbReference type="PANTHER" id="PTHR11923:SF89">
    <property type="entry name" value="GH15894P"/>
    <property type="match status" value="1"/>
</dbReference>
<comment type="subcellular location">
    <subcellularLocation>
        <location evidence="1">Cell membrane</location>
    </subcellularLocation>
</comment>
<comment type="caution">
    <text evidence="9">The sequence shown here is derived from an EMBL/GenBank/DDBJ whole genome shotgun (WGS) entry which is preliminary data.</text>
</comment>
<dbReference type="PRINTS" id="PR01609">
    <property type="entry name" value="CD36FAMILY"/>
</dbReference>
<keyword evidence="10" id="KW-1185">Reference proteome</keyword>
<dbReference type="InterPro" id="IPR002159">
    <property type="entry name" value="CD36_fam"/>
</dbReference>
<keyword evidence="3" id="KW-1003">Cell membrane</keyword>
<keyword evidence="7" id="KW-0325">Glycoprotein</keyword>
<comment type="similarity">
    <text evidence="2">Belongs to the CD36 family.</text>
</comment>
<dbReference type="PANTHER" id="PTHR11923">
    <property type="entry name" value="SCAVENGER RECEPTOR CLASS B TYPE-1 SR-B1"/>
    <property type="match status" value="1"/>
</dbReference>
<evidence type="ECO:0000313" key="10">
    <source>
        <dbReference type="Proteomes" id="UP000792457"/>
    </source>
</evidence>
<keyword evidence="4 8" id="KW-0812">Transmembrane</keyword>
<dbReference type="OrthoDB" id="8187528at2759"/>
<evidence type="ECO:0000256" key="1">
    <source>
        <dbReference type="ARBA" id="ARBA00004236"/>
    </source>
</evidence>
<sequence length="499" mass="57027">MSERLKMVRGLPAYEWWRNPPDEVLLRVYVFNVTNGKEFLSGKEKLKVEEVGPFIFREKLRHTNITFNDNGTLTYIAHRTAHFLPEMNTLSLDARLVLPNLPLLGMASHLHDQSFVVKMGFNFFLRRFDAQPLVEMSVNEYLWNYTDPMLKFGRRFMPFFVPDDNIGILHTIYHDFSDEVTVYIGPGNGERFFLIDKYRGSRYLGYWDEKEPCDVAEGSSEGVAYPQFLKKNFTLLYLRKTLCRVAPLYYGADTWRKGMLAYRFDLPNNSFDTSENNPENSCYIRTDSDGMALNHLPPGLLDVSPCYYNFPIAASFPHFLHGDLSILQSMEGLHPDHNKHGSYVIVEPKTGVPMESRARSQSNLVVRNGTGIHRVGRFSGMVLPMFWAEYNQVDLPWYISSLMYFVVVILPTLQRVISFILVSLGASLLVAGVFGCLCVPTTTICRHRNRNFPDNICLEGDGGDKNCINKKCKNKTILVPYSYSSLDLIPSSRSSSGEI</sequence>